<evidence type="ECO:0000256" key="2">
    <source>
        <dbReference type="SAM" id="Phobius"/>
    </source>
</evidence>
<feature type="region of interest" description="Disordered" evidence="1">
    <location>
        <begin position="1"/>
        <end position="20"/>
    </location>
</feature>
<keyword evidence="4" id="KW-0645">Protease</keyword>
<feature type="transmembrane region" description="Helical" evidence="2">
    <location>
        <begin position="67"/>
        <end position="86"/>
    </location>
</feature>
<dbReference type="GO" id="GO:0080120">
    <property type="term" value="P:CAAX-box protein maturation"/>
    <property type="evidence" value="ECO:0007669"/>
    <property type="project" value="UniProtKB-ARBA"/>
</dbReference>
<reference evidence="4 5" key="1">
    <citation type="journal article" date="2014" name="PLoS Genet.">
        <title>Phylogenetically driven sequencing of extremely halophilic archaea reveals strategies for static and dynamic osmo-response.</title>
        <authorList>
            <person name="Becker E.A."/>
            <person name="Seitzer P.M."/>
            <person name="Tritt A."/>
            <person name="Larsen D."/>
            <person name="Krusor M."/>
            <person name="Yao A.I."/>
            <person name="Wu D."/>
            <person name="Madern D."/>
            <person name="Eisen J.A."/>
            <person name="Darling A.E."/>
            <person name="Facciotti M.T."/>
        </authorList>
    </citation>
    <scope>NUCLEOTIDE SEQUENCE [LARGE SCALE GENOMIC DNA]</scope>
    <source>
        <strain evidence="4 5">JCM 13552</strain>
    </source>
</reference>
<feature type="transmembrane region" description="Helical" evidence="2">
    <location>
        <begin position="291"/>
        <end position="310"/>
    </location>
</feature>
<dbReference type="EMBL" id="AOMF01000163">
    <property type="protein sequence ID" value="EMA51754.1"/>
    <property type="molecule type" value="Genomic_DNA"/>
</dbReference>
<dbReference type="OrthoDB" id="28575at2157"/>
<organism evidence="4 5">
    <name type="scientific">Halococcus thailandensis JCM 13552</name>
    <dbReference type="NCBI Taxonomy" id="1227457"/>
    <lineage>
        <taxon>Archaea</taxon>
        <taxon>Methanobacteriati</taxon>
        <taxon>Methanobacteriota</taxon>
        <taxon>Stenosarchaea group</taxon>
        <taxon>Halobacteria</taxon>
        <taxon>Halobacteriales</taxon>
        <taxon>Halococcaceae</taxon>
        <taxon>Halococcus</taxon>
    </lineage>
</organism>
<dbReference type="Pfam" id="PF02517">
    <property type="entry name" value="Rce1-like"/>
    <property type="match status" value="1"/>
</dbReference>
<sequence length="323" mass="35029">MTTSKTKRSDRDAFPTATGSEDGDVEWRRVGLFVLFAFGISWTIGVIVSMTGGIGSESPTVFAGVRLWFVLVVTGYMFSPAIANVLTRFVTGEGWDGLALRPRRRHWRWWAVAWVVPPVLLYLGATIFFALFPEFFDPTLSAVGETLGVTQGTELPIEPRELALIAAMAALTINTAVNCVATFGEEFGWRAYLLPKLLPLGGRRAVLLSGVIWGVWHWPLIVLGYNYPETPLLGSLAMVYFTVVAGVFLGWVTLRGNSVWPAVIGHAAINANAGIMLLFTQNDPSRLLGPAVTGVIGSLPLAVFAVWLLVRSNVFSPPSSSSS</sequence>
<keyword evidence="2" id="KW-1133">Transmembrane helix</keyword>
<evidence type="ECO:0000259" key="3">
    <source>
        <dbReference type="Pfam" id="PF02517"/>
    </source>
</evidence>
<protein>
    <submittedName>
        <fullName evidence="4">Caax amino terminal protease</fullName>
    </submittedName>
</protein>
<dbReference type="STRING" id="1227457.C451_13401"/>
<dbReference type="GO" id="GO:0006508">
    <property type="term" value="P:proteolysis"/>
    <property type="evidence" value="ECO:0007669"/>
    <property type="project" value="UniProtKB-KW"/>
</dbReference>
<evidence type="ECO:0000313" key="4">
    <source>
        <dbReference type="EMBL" id="EMA51754.1"/>
    </source>
</evidence>
<name>M0N3Q9_9EURY</name>
<feature type="transmembrane region" description="Helical" evidence="2">
    <location>
        <begin position="232"/>
        <end position="252"/>
    </location>
</feature>
<dbReference type="PATRIC" id="fig|1227457.3.peg.2552"/>
<evidence type="ECO:0000256" key="1">
    <source>
        <dbReference type="SAM" id="MobiDB-lite"/>
    </source>
</evidence>
<keyword evidence="4" id="KW-0378">Hydrolase</keyword>
<evidence type="ECO:0000313" key="5">
    <source>
        <dbReference type="Proteomes" id="UP000011680"/>
    </source>
</evidence>
<dbReference type="InterPro" id="IPR042150">
    <property type="entry name" value="MmRce1-like"/>
</dbReference>
<dbReference type="eggNOG" id="arCOG02768">
    <property type="taxonomic scope" value="Archaea"/>
</dbReference>
<keyword evidence="2" id="KW-0472">Membrane</keyword>
<dbReference type="GO" id="GO:0004175">
    <property type="term" value="F:endopeptidase activity"/>
    <property type="evidence" value="ECO:0007669"/>
    <property type="project" value="UniProtKB-ARBA"/>
</dbReference>
<accession>M0N3Q9</accession>
<dbReference type="Proteomes" id="UP000011680">
    <property type="component" value="Unassembled WGS sequence"/>
</dbReference>
<feature type="transmembrane region" description="Helical" evidence="2">
    <location>
        <begin position="205"/>
        <end position="226"/>
    </location>
</feature>
<dbReference type="AlphaFoldDB" id="M0N3Q9"/>
<feature type="transmembrane region" description="Helical" evidence="2">
    <location>
        <begin position="259"/>
        <end position="279"/>
    </location>
</feature>
<comment type="caution">
    <text evidence="4">The sequence shown here is derived from an EMBL/GenBank/DDBJ whole genome shotgun (WGS) entry which is preliminary data.</text>
</comment>
<feature type="transmembrane region" description="Helical" evidence="2">
    <location>
        <begin position="30"/>
        <end position="55"/>
    </location>
</feature>
<dbReference type="PANTHER" id="PTHR35797">
    <property type="entry name" value="PROTEASE-RELATED"/>
    <property type="match status" value="1"/>
</dbReference>
<dbReference type="InterPro" id="IPR003675">
    <property type="entry name" value="Rce1/LyrA-like_dom"/>
</dbReference>
<gene>
    <name evidence="4" type="ORF">C451_13401</name>
</gene>
<keyword evidence="2" id="KW-0812">Transmembrane</keyword>
<dbReference type="PANTHER" id="PTHR35797:SF1">
    <property type="entry name" value="PROTEASE"/>
    <property type="match status" value="1"/>
</dbReference>
<feature type="transmembrane region" description="Helical" evidence="2">
    <location>
        <begin position="107"/>
        <end position="132"/>
    </location>
</feature>
<feature type="domain" description="CAAX prenyl protease 2/Lysostaphin resistance protein A-like" evidence="3">
    <location>
        <begin position="176"/>
        <end position="271"/>
    </location>
</feature>
<proteinExistence type="predicted"/>
<keyword evidence="5" id="KW-1185">Reference proteome</keyword>
<dbReference type="RefSeq" id="WP_007741255.1">
    <property type="nucleotide sequence ID" value="NZ_AOMF01000163.1"/>
</dbReference>